<comment type="caution">
    <text evidence="1">The sequence shown here is derived from an EMBL/GenBank/DDBJ whole genome shotgun (WGS) entry which is preliminary data.</text>
</comment>
<proteinExistence type="predicted"/>
<dbReference type="EMBL" id="JAJKFT010000004">
    <property type="protein sequence ID" value="MCC9627956.1"/>
    <property type="molecule type" value="Genomic_DNA"/>
</dbReference>
<sequence>MPHPASFDLICREFDAAVNAIQQQLETLGITVTDFSNRQPHYDPLRSIRYSFATKRTVTGEQQKVTATISVVEPADPANQLSIAVSVKAERFWTGKPSHWESFNETSLMPAEFLESDLAALISKSISDGQAEISRSV</sequence>
<dbReference type="Proteomes" id="UP001139103">
    <property type="component" value="Unassembled WGS sequence"/>
</dbReference>
<protein>
    <submittedName>
        <fullName evidence="1">Uncharacterized protein</fullName>
    </submittedName>
</protein>
<keyword evidence="2" id="KW-1185">Reference proteome</keyword>
<dbReference type="RefSeq" id="WP_230216793.1">
    <property type="nucleotide sequence ID" value="NZ_JAJKFT010000004.1"/>
</dbReference>
<accession>A0A9X1SFV6</accession>
<dbReference type="AlphaFoldDB" id="A0A9X1SFV6"/>
<gene>
    <name evidence="1" type="ORF">LOC68_06080</name>
</gene>
<evidence type="ECO:0000313" key="2">
    <source>
        <dbReference type="Proteomes" id="UP001139103"/>
    </source>
</evidence>
<name>A0A9X1SFV6_9BACT</name>
<organism evidence="1 2">
    <name type="scientific">Blastopirellula sediminis</name>
    <dbReference type="NCBI Taxonomy" id="2894196"/>
    <lineage>
        <taxon>Bacteria</taxon>
        <taxon>Pseudomonadati</taxon>
        <taxon>Planctomycetota</taxon>
        <taxon>Planctomycetia</taxon>
        <taxon>Pirellulales</taxon>
        <taxon>Pirellulaceae</taxon>
        <taxon>Blastopirellula</taxon>
    </lineage>
</organism>
<reference evidence="1" key="1">
    <citation type="submission" date="2021-11" db="EMBL/GenBank/DDBJ databases">
        <title>Genome sequence.</title>
        <authorList>
            <person name="Sun Q."/>
        </authorList>
    </citation>
    <scope>NUCLEOTIDE SEQUENCE</scope>
    <source>
        <strain evidence="1">JC732</strain>
    </source>
</reference>
<evidence type="ECO:0000313" key="1">
    <source>
        <dbReference type="EMBL" id="MCC9627956.1"/>
    </source>
</evidence>